<organism evidence="3">
    <name type="scientific">Solibacter usitatus (strain Ellin6076)</name>
    <dbReference type="NCBI Taxonomy" id="234267"/>
    <lineage>
        <taxon>Bacteria</taxon>
        <taxon>Pseudomonadati</taxon>
        <taxon>Acidobacteriota</taxon>
        <taxon>Terriglobia</taxon>
        <taxon>Bryobacterales</taxon>
        <taxon>Solibacteraceae</taxon>
        <taxon>Candidatus Solibacter</taxon>
    </lineage>
</organism>
<feature type="transmembrane region" description="Helical" evidence="1">
    <location>
        <begin position="55"/>
        <end position="83"/>
    </location>
</feature>
<keyword evidence="1" id="KW-0812">Transmembrane</keyword>
<accession>Q01SV0</accession>
<evidence type="ECO:0000256" key="1">
    <source>
        <dbReference type="SAM" id="Phobius"/>
    </source>
</evidence>
<gene>
    <name evidence="3" type="ordered locus">Acid_6344</name>
</gene>
<feature type="transmembrane region" description="Helical" evidence="1">
    <location>
        <begin position="17"/>
        <end position="35"/>
    </location>
</feature>
<dbReference type="eggNOG" id="COG2311">
    <property type="taxonomic scope" value="Bacteria"/>
</dbReference>
<evidence type="ECO:0000313" key="3">
    <source>
        <dbReference type="EMBL" id="ABJ87270.1"/>
    </source>
</evidence>
<dbReference type="PANTHER" id="PTHR30590:SF2">
    <property type="entry name" value="INNER MEMBRANE PROTEIN"/>
    <property type="match status" value="1"/>
</dbReference>
<dbReference type="HOGENOM" id="CLU_039610_0_0_0"/>
<keyword evidence="1" id="KW-0472">Membrane</keyword>
<feature type="transmembrane region" description="Helical" evidence="1">
    <location>
        <begin position="143"/>
        <end position="164"/>
    </location>
</feature>
<evidence type="ECO:0000259" key="2">
    <source>
        <dbReference type="Pfam" id="PF04235"/>
    </source>
</evidence>
<reference evidence="3" key="1">
    <citation type="submission" date="2006-10" db="EMBL/GenBank/DDBJ databases">
        <title>Complete sequence of Solibacter usitatus Ellin6076.</title>
        <authorList>
            <consortium name="US DOE Joint Genome Institute"/>
            <person name="Copeland A."/>
            <person name="Lucas S."/>
            <person name="Lapidus A."/>
            <person name="Barry K."/>
            <person name="Detter J.C."/>
            <person name="Glavina del Rio T."/>
            <person name="Hammon N."/>
            <person name="Israni S."/>
            <person name="Dalin E."/>
            <person name="Tice H."/>
            <person name="Pitluck S."/>
            <person name="Thompson L.S."/>
            <person name="Brettin T."/>
            <person name="Bruce D."/>
            <person name="Han C."/>
            <person name="Tapia R."/>
            <person name="Gilna P."/>
            <person name="Schmutz J."/>
            <person name="Larimer F."/>
            <person name="Land M."/>
            <person name="Hauser L."/>
            <person name="Kyrpides N."/>
            <person name="Mikhailova N."/>
            <person name="Janssen P.H."/>
            <person name="Kuske C.R."/>
            <person name="Richardson P."/>
        </authorList>
    </citation>
    <scope>NUCLEOTIDE SEQUENCE</scope>
    <source>
        <strain evidence="3">Ellin6076</strain>
    </source>
</reference>
<dbReference type="KEGG" id="sus:Acid_6344"/>
<feature type="transmembrane region" description="Helical" evidence="1">
    <location>
        <begin position="235"/>
        <end position="256"/>
    </location>
</feature>
<name>Q01SV0_SOLUE</name>
<feature type="transmembrane region" description="Helical" evidence="1">
    <location>
        <begin position="287"/>
        <end position="313"/>
    </location>
</feature>
<dbReference type="OrthoDB" id="9807744at2"/>
<feature type="domain" description="DUF418" evidence="2">
    <location>
        <begin position="223"/>
        <end position="363"/>
    </location>
</feature>
<keyword evidence="1" id="KW-1133">Transmembrane helix</keyword>
<dbReference type="InterPro" id="IPR007349">
    <property type="entry name" value="DUF418"/>
</dbReference>
<protein>
    <recommendedName>
        <fullName evidence="2">DUF418 domain-containing protein</fullName>
    </recommendedName>
</protein>
<dbReference type="FunCoup" id="Q01SV0">
    <property type="interactions" value="27"/>
</dbReference>
<sequence>MIFQPVGETGRYRYLDVLRGIALFGVLLVNLLTGFRMSMFQHFAQAHSHPGRVNWLVDTLVATFVEFKALTLFTFLFGVGIAIQAERSAARGVPVTPFLLRRFLVLMAFGLAHMFLIWNGDILLLYAVCGLLIVPSLRLPPRVLALLGFAAILLPSFVSLNFHFLSEAAMRAHVEAANRVYAHGDFLEILRFRSSEAVRLVLPLLWGVLPRTAGLMWWGVAAWRSGLLRKPEDHRGALATLLIAGVALGGVASFLHSRFEDLFVIIPLASAYAGAVLLWYHSGGGRAFAAAGQMALTNYLAQSVVLGCIFYGYGFGLFGRLDPTAGLGLAIALYVIQLAASLLWLRRYRFGPAEWLWRSLTYGRIFPLRRGE</sequence>
<dbReference type="Pfam" id="PF04235">
    <property type="entry name" value="DUF418"/>
    <property type="match status" value="1"/>
</dbReference>
<dbReference type="EMBL" id="CP000473">
    <property type="protein sequence ID" value="ABJ87270.1"/>
    <property type="molecule type" value="Genomic_DNA"/>
</dbReference>
<dbReference type="AlphaFoldDB" id="Q01SV0"/>
<dbReference type="InParanoid" id="Q01SV0"/>
<feature type="transmembrane region" description="Helical" evidence="1">
    <location>
        <begin position="200"/>
        <end position="223"/>
    </location>
</feature>
<proteinExistence type="predicted"/>
<dbReference type="STRING" id="234267.Acid_6344"/>
<dbReference type="PANTHER" id="PTHR30590">
    <property type="entry name" value="INNER MEMBRANE PROTEIN"/>
    <property type="match status" value="1"/>
</dbReference>
<feature type="transmembrane region" description="Helical" evidence="1">
    <location>
        <begin position="325"/>
        <end position="345"/>
    </location>
</feature>
<feature type="transmembrane region" description="Helical" evidence="1">
    <location>
        <begin position="262"/>
        <end position="280"/>
    </location>
</feature>
<dbReference type="InterPro" id="IPR052529">
    <property type="entry name" value="Bact_Transport_Assoc"/>
</dbReference>
<feature type="transmembrane region" description="Helical" evidence="1">
    <location>
        <begin position="103"/>
        <end position="134"/>
    </location>
</feature>